<dbReference type="SUPFAM" id="SSF47769">
    <property type="entry name" value="SAM/Pointed domain"/>
    <property type="match status" value="1"/>
</dbReference>
<feature type="signal peptide" evidence="1">
    <location>
        <begin position="1"/>
        <end position="21"/>
    </location>
</feature>
<protein>
    <submittedName>
        <fullName evidence="2">Putative sterile alpha motif/pointed domain-containing protein</fullName>
    </submittedName>
</protein>
<feature type="chain" id="PRO_5017218814" evidence="1">
    <location>
        <begin position="22"/>
        <end position="265"/>
    </location>
</feature>
<name>A0A396HYT2_MEDTR</name>
<proteinExistence type="predicted"/>
<dbReference type="InterPro" id="IPR013761">
    <property type="entry name" value="SAM/pointed_sf"/>
</dbReference>
<keyword evidence="1" id="KW-0732">Signal</keyword>
<dbReference type="Proteomes" id="UP000265566">
    <property type="component" value="Chromosome 4"/>
</dbReference>
<gene>
    <name evidence="2" type="ORF">MtrunA17_Chr4g0003001</name>
</gene>
<evidence type="ECO:0000256" key="1">
    <source>
        <dbReference type="SAM" id="SignalP"/>
    </source>
</evidence>
<dbReference type="AlphaFoldDB" id="A0A396HYT2"/>
<dbReference type="CDD" id="cd09487">
    <property type="entry name" value="SAM_superfamily"/>
    <property type="match status" value="1"/>
</dbReference>
<reference evidence="2" key="1">
    <citation type="journal article" date="2018" name="Nat. Plants">
        <title>Whole-genome landscape of Medicago truncatula symbiotic genes.</title>
        <authorList>
            <person name="Pecrix Y."/>
            <person name="Gamas P."/>
            <person name="Carrere S."/>
        </authorList>
    </citation>
    <scope>NUCLEOTIDE SEQUENCE</scope>
    <source>
        <tissue evidence="2">Leaves</tissue>
    </source>
</reference>
<dbReference type="PANTHER" id="PTHR33915:SF1">
    <property type="entry name" value="OS04G0644100 PROTEIN"/>
    <property type="match status" value="1"/>
</dbReference>
<dbReference type="Gene3D" id="1.10.150.50">
    <property type="entry name" value="Transcription Factor, Ets-1"/>
    <property type="match status" value="1"/>
</dbReference>
<comment type="caution">
    <text evidence="2">The sequence shown here is derived from an EMBL/GenBank/DDBJ whole genome shotgun (WGS) entry which is preliminary data.</text>
</comment>
<accession>A0A396HYT2</accession>
<dbReference type="Gramene" id="rna20409">
    <property type="protein sequence ID" value="RHN58490.1"/>
    <property type="gene ID" value="gene20409"/>
</dbReference>
<organism evidence="2">
    <name type="scientific">Medicago truncatula</name>
    <name type="common">Barrel medic</name>
    <name type="synonym">Medicago tribuloides</name>
    <dbReference type="NCBI Taxonomy" id="3880"/>
    <lineage>
        <taxon>Eukaryota</taxon>
        <taxon>Viridiplantae</taxon>
        <taxon>Streptophyta</taxon>
        <taxon>Embryophyta</taxon>
        <taxon>Tracheophyta</taxon>
        <taxon>Spermatophyta</taxon>
        <taxon>Magnoliopsida</taxon>
        <taxon>eudicotyledons</taxon>
        <taxon>Gunneridae</taxon>
        <taxon>Pentapetalae</taxon>
        <taxon>rosids</taxon>
        <taxon>fabids</taxon>
        <taxon>Fabales</taxon>
        <taxon>Fabaceae</taxon>
        <taxon>Papilionoideae</taxon>
        <taxon>50 kb inversion clade</taxon>
        <taxon>NPAAA clade</taxon>
        <taxon>Hologalegina</taxon>
        <taxon>IRL clade</taxon>
        <taxon>Trifolieae</taxon>
        <taxon>Medicago</taxon>
    </lineage>
</organism>
<sequence>MGPTESMSLILTTFFFSFSLPSPYPSLTFYIYIPLVKLKTILHSTHTHTNTSFNLPTMDWFSWLSKTNLDPSLVYEYGLTFAHNELEQEDMVYFNHEFLQSMGISIAKHRLEILKLARKEKAKRQPPRPMAKIMGAIKKTKKCLGNYIMRKLVTCEESNSALVVVPTSRASSSSYYGTRSSWKNSVVKRNKKLKVDKQERLLLTNGSPSPSMMPALALDSFCSTPMVYHFHEGKMKGDDHNNNGYWSAAVEDIRWDTMFQDLKPN</sequence>
<evidence type="ECO:0000313" key="2">
    <source>
        <dbReference type="EMBL" id="RHN58490.1"/>
    </source>
</evidence>
<dbReference type="EMBL" id="PSQE01000004">
    <property type="protein sequence ID" value="RHN58490.1"/>
    <property type="molecule type" value="Genomic_DNA"/>
</dbReference>
<dbReference type="PANTHER" id="PTHR33915">
    <property type="entry name" value="OSJNBA0033G05.11 PROTEIN"/>
    <property type="match status" value="1"/>
</dbReference>